<comment type="subunit">
    <text evidence="2">Interacts with ribosomal protein uL14 (rplN).</text>
</comment>
<dbReference type="EMBL" id="QRYC01000009">
    <property type="protein sequence ID" value="RGU56595.1"/>
    <property type="molecule type" value="Genomic_DNA"/>
</dbReference>
<reference evidence="4" key="3">
    <citation type="submission" date="2023-01" db="EMBL/GenBank/DDBJ databases">
        <title>Human gut microbiome strain richness.</title>
        <authorList>
            <person name="Chen-Liaw A."/>
        </authorList>
    </citation>
    <scope>NUCLEOTIDE SEQUENCE</scope>
    <source>
        <strain evidence="4">RTP21484st1_B7_RTP21484_190118</strain>
    </source>
</reference>
<dbReference type="Proteomes" id="UP000284243">
    <property type="component" value="Unassembled WGS sequence"/>
</dbReference>
<dbReference type="Proteomes" id="UP000283426">
    <property type="component" value="Unassembled WGS sequence"/>
</dbReference>
<dbReference type="GO" id="GO:0005737">
    <property type="term" value="C:cytoplasm"/>
    <property type="evidence" value="ECO:0007669"/>
    <property type="project" value="UniProtKB-SubCell"/>
</dbReference>
<dbReference type="GeneID" id="61273753"/>
<comment type="function">
    <text evidence="2">Functions as a ribosomal silencing factor. Interacts with ribosomal protein uL14 (rplN), blocking formation of intersubunit bridge B8. Prevents association of the 30S and 50S ribosomal subunits and the formation of functional ribosomes, thus repressing translation.</text>
</comment>
<evidence type="ECO:0000313" key="3">
    <source>
        <dbReference type="EMBL" id="MCG4958858.1"/>
    </source>
</evidence>
<dbReference type="HAMAP" id="MF_01477">
    <property type="entry name" value="Iojap_RsfS"/>
    <property type="match status" value="1"/>
</dbReference>
<reference evidence="8 9" key="1">
    <citation type="submission" date="2018-08" db="EMBL/GenBank/DDBJ databases">
        <title>A genome reference for cultivated species of the human gut microbiota.</title>
        <authorList>
            <person name="Zou Y."/>
            <person name="Xue W."/>
            <person name="Luo G."/>
        </authorList>
    </citation>
    <scope>NUCLEOTIDE SEQUENCE [LARGE SCALE GENOMIC DNA]</scope>
    <source>
        <strain evidence="6 8">AF14-6AC</strain>
        <strain evidence="5 9">AF16-14</strain>
        <strain evidence="7 10">OF03-11</strain>
    </source>
</reference>
<comment type="similarity">
    <text evidence="1 2">Belongs to the Iojap/RsfS family.</text>
</comment>
<dbReference type="EMBL" id="QSCO01000020">
    <property type="protein sequence ID" value="RGY05021.1"/>
    <property type="molecule type" value="Genomic_DNA"/>
</dbReference>
<dbReference type="SUPFAM" id="SSF81301">
    <property type="entry name" value="Nucleotidyltransferase"/>
    <property type="match status" value="1"/>
</dbReference>
<evidence type="ECO:0000313" key="4">
    <source>
        <dbReference type="EMBL" id="MDB9223229.1"/>
    </source>
</evidence>
<dbReference type="EMBL" id="QRYW01000005">
    <property type="protein sequence ID" value="RGV29884.1"/>
    <property type="molecule type" value="Genomic_DNA"/>
</dbReference>
<dbReference type="EMBL" id="JAQMRD010000010">
    <property type="protein sequence ID" value="MDB9223229.1"/>
    <property type="molecule type" value="Genomic_DNA"/>
</dbReference>
<keyword evidence="2" id="KW-0963">Cytoplasm</keyword>
<accession>A0A1Y3Y3H5</accession>
<reference evidence="3" key="2">
    <citation type="submission" date="2022-01" db="EMBL/GenBank/DDBJ databases">
        <title>Collection of gut derived symbiotic bacterial strains cultured from healthy donors.</title>
        <authorList>
            <person name="Lin H."/>
            <person name="Kohout C."/>
            <person name="Waligurski E."/>
            <person name="Pamer E.G."/>
        </authorList>
    </citation>
    <scope>NUCLEOTIDE SEQUENCE</scope>
    <source>
        <strain evidence="3">DFI.1.149</strain>
    </source>
</reference>
<dbReference type="PANTHER" id="PTHR21043">
    <property type="entry name" value="IOJAP SUPERFAMILY ORTHOLOG"/>
    <property type="match status" value="1"/>
</dbReference>
<proteinExistence type="inferred from homology"/>
<organism evidence="7 10">
    <name type="scientific">Odoribacter splanchnicus</name>
    <dbReference type="NCBI Taxonomy" id="28118"/>
    <lineage>
        <taxon>Bacteria</taxon>
        <taxon>Pseudomonadati</taxon>
        <taxon>Bacteroidota</taxon>
        <taxon>Bacteroidia</taxon>
        <taxon>Bacteroidales</taxon>
        <taxon>Odoribacteraceae</taxon>
        <taxon>Odoribacter</taxon>
    </lineage>
</organism>
<dbReference type="GO" id="GO:0042256">
    <property type="term" value="P:cytosolic ribosome assembly"/>
    <property type="evidence" value="ECO:0007669"/>
    <property type="project" value="UniProtKB-UniRule"/>
</dbReference>
<dbReference type="RefSeq" id="WP_013610841.1">
    <property type="nucleotide sequence ID" value="NZ_BAABYK010000001.1"/>
</dbReference>
<evidence type="ECO:0000313" key="7">
    <source>
        <dbReference type="EMBL" id="RGY05021.1"/>
    </source>
</evidence>
<comment type="caution">
    <text evidence="7">The sequence shown here is derived from an EMBL/GenBank/DDBJ whole genome shotgun (WGS) entry which is preliminary data.</text>
</comment>
<dbReference type="GO" id="GO:0017148">
    <property type="term" value="P:negative regulation of translation"/>
    <property type="evidence" value="ECO:0007669"/>
    <property type="project" value="UniProtKB-UniRule"/>
</dbReference>
<dbReference type="PANTHER" id="PTHR21043:SF0">
    <property type="entry name" value="MITOCHONDRIAL ASSEMBLY OF RIBOSOMAL LARGE SUBUNIT PROTEIN 1"/>
    <property type="match status" value="1"/>
</dbReference>
<dbReference type="Proteomes" id="UP000284434">
    <property type="component" value="Unassembled WGS sequence"/>
</dbReference>
<evidence type="ECO:0000313" key="10">
    <source>
        <dbReference type="Proteomes" id="UP000284434"/>
    </source>
</evidence>
<evidence type="ECO:0000313" key="5">
    <source>
        <dbReference type="EMBL" id="RGU56595.1"/>
    </source>
</evidence>
<comment type="subcellular location">
    <subcellularLocation>
        <location evidence="2">Cytoplasm</location>
    </subcellularLocation>
</comment>
<dbReference type="AlphaFoldDB" id="A0A1Y3Y3H5"/>
<dbReference type="EMBL" id="JAKNDN010000005">
    <property type="protein sequence ID" value="MCG4958858.1"/>
    <property type="molecule type" value="Genomic_DNA"/>
</dbReference>
<evidence type="ECO:0000256" key="2">
    <source>
        <dbReference type="HAMAP-Rule" id="MF_01477"/>
    </source>
</evidence>
<dbReference type="GO" id="GO:0090071">
    <property type="term" value="P:negative regulation of ribosome biogenesis"/>
    <property type="evidence" value="ECO:0007669"/>
    <property type="project" value="UniProtKB-UniRule"/>
</dbReference>
<protein>
    <recommendedName>
        <fullName evidence="2">Ribosomal silencing factor RsfS</fullName>
    </recommendedName>
</protein>
<dbReference type="Pfam" id="PF02410">
    <property type="entry name" value="RsfS"/>
    <property type="match status" value="1"/>
</dbReference>
<keyword evidence="2" id="KW-0678">Repressor</keyword>
<dbReference type="GO" id="GO:0043023">
    <property type="term" value="F:ribosomal large subunit binding"/>
    <property type="evidence" value="ECO:0007669"/>
    <property type="project" value="TreeGrafter"/>
</dbReference>
<dbReference type="Proteomes" id="UP001212263">
    <property type="component" value="Unassembled WGS sequence"/>
</dbReference>
<dbReference type="InterPro" id="IPR043519">
    <property type="entry name" value="NT_sf"/>
</dbReference>
<dbReference type="OMA" id="YNLEAFW"/>
<dbReference type="NCBIfam" id="TIGR00090">
    <property type="entry name" value="rsfS_iojap_ybeB"/>
    <property type="match status" value="1"/>
</dbReference>
<evidence type="ECO:0000256" key="1">
    <source>
        <dbReference type="ARBA" id="ARBA00010574"/>
    </source>
</evidence>
<name>A0A1Y3Y3H5_9BACT</name>
<evidence type="ECO:0000313" key="6">
    <source>
        <dbReference type="EMBL" id="RGV29884.1"/>
    </source>
</evidence>
<evidence type="ECO:0000313" key="9">
    <source>
        <dbReference type="Proteomes" id="UP000284243"/>
    </source>
</evidence>
<gene>
    <name evidence="2 7" type="primary">rsfS</name>
    <name evidence="6" type="ORF">DWW24_03160</name>
    <name evidence="5" type="ORF">DWW57_08590</name>
    <name evidence="7" type="ORF">DXA53_13740</name>
    <name evidence="3" type="ORF">L0P03_03180</name>
    <name evidence="4" type="ORF">PN645_09455</name>
</gene>
<keyword evidence="2" id="KW-0810">Translation regulation</keyword>
<dbReference type="Gene3D" id="3.30.460.10">
    <property type="entry name" value="Beta Polymerase, domain 2"/>
    <property type="match status" value="1"/>
</dbReference>
<evidence type="ECO:0000313" key="8">
    <source>
        <dbReference type="Proteomes" id="UP000283426"/>
    </source>
</evidence>
<sequence>MLKTEQVVNKIIEALEDNKAHRIVKIDLRKIENCFCSFFVICHGTSGTHIAGLTDAVEEKVREDLDERPFHIEGLNAAQWVVVDYGDIVVHIFEKELRDYYQLEDFWADAQITEIAGEPEMLTYSGYHTTNGTN</sequence>
<dbReference type="InterPro" id="IPR004394">
    <property type="entry name" value="Iojap/RsfS/C7orf30"/>
</dbReference>
<dbReference type="Proteomes" id="UP001199750">
    <property type="component" value="Unassembled WGS sequence"/>
</dbReference>